<evidence type="ECO:0000313" key="3">
    <source>
        <dbReference type="Proteomes" id="UP000646738"/>
    </source>
</evidence>
<reference evidence="3" key="1">
    <citation type="submission" date="2023-07" db="EMBL/GenBank/DDBJ databases">
        <title>Whole genome shotgun sequence of Streptomyces achromogenes subsp. rubradiris NBRC 14000.</title>
        <authorList>
            <person name="Komaki H."/>
            <person name="Tamura T."/>
        </authorList>
    </citation>
    <scope>NUCLEOTIDE SEQUENCE [LARGE SCALE GENOMIC DNA]</scope>
    <source>
        <strain evidence="3">NBRC 14000</strain>
    </source>
</reference>
<proteinExistence type="predicted"/>
<evidence type="ECO:0000256" key="1">
    <source>
        <dbReference type="SAM" id="MobiDB-lite"/>
    </source>
</evidence>
<comment type="caution">
    <text evidence="2">The sequence shown here is derived from an EMBL/GenBank/DDBJ whole genome shotgun (WGS) entry which is preliminary data.</text>
</comment>
<accession>A0ABQ3RCV7</accession>
<evidence type="ECO:0000313" key="2">
    <source>
        <dbReference type="EMBL" id="GHI53691.1"/>
    </source>
</evidence>
<organism evidence="2 3">
    <name type="scientific">Streptomyces rubradiris</name>
    <name type="common">Streptomyces achromogenes subsp. rubradiris</name>
    <dbReference type="NCBI Taxonomy" id="285531"/>
    <lineage>
        <taxon>Bacteria</taxon>
        <taxon>Bacillati</taxon>
        <taxon>Actinomycetota</taxon>
        <taxon>Actinomycetes</taxon>
        <taxon>Kitasatosporales</taxon>
        <taxon>Streptomycetaceae</taxon>
        <taxon>Streptomyces</taxon>
    </lineage>
</organism>
<protein>
    <submittedName>
        <fullName evidence="2">Uncharacterized protein</fullName>
    </submittedName>
</protein>
<dbReference type="Proteomes" id="UP000646738">
    <property type="component" value="Unassembled WGS sequence"/>
</dbReference>
<feature type="region of interest" description="Disordered" evidence="1">
    <location>
        <begin position="1"/>
        <end position="38"/>
    </location>
</feature>
<dbReference type="EMBL" id="BNEA01000015">
    <property type="protein sequence ID" value="GHI53691.1"/>
    <property type="molecule type" value="Genomic_DNA"/>
</dbReference>
<name>A0ABQ3RCV7_STRRR</name>
<sequence>MGNSVVGVTASHCLPAREQPPAGLHLPQQPGRDGRLPAQGESLRTVGAVALDKHGLG</sequence>
<gene>
    <name evidence="2" type="ORF">Srubr_35370</name>
</gene>
<keyword evidence="3" id="KW-1185">Reference proteome</keyword>